<evidence type="ECO:0000313" key="2">
    <source>
        <dbReference type="EMBL" id="SER45216.1"/>
    </source>
</evidence>
<evidence type="ECO:0000256" key="1">
    <source>
        <dbReference type="SAM" id="SignalP"/>
    </source>
</evidence>
<dbReference type="NCBIfam" id="TIGR02001">
    <property type="entry name" value="gcw_chp"/>
    <property type="match status" value="1"/>
</dbReference>
<dbReference type="OrthoDB" id="9793561at2"/>
<dbReference type="AlphaFoldDB" id="A0A1H9PAJ0"/>
<name>A0A1H9PAJ0_9BURK</name>
<dbReference type="Proteomes" id="UP000199766">
    <property type="component" value="Unassembled WGS sequence"/>
</dbReference>
<keyword evidence="1" id="KW-0732">Signal</keyword>
<gene>
    <name evidence="2" type="ORF">SAMN02982919_02422</name>
</gene>
<feature type="signal peptide" evidence="1">
    <location>
        <begin position="1"/>
        <end position="23"/>
    </location>
</feature>
<dbReference type="InterPro" id="IPR010239">
    <property type="entry name" value="CHP02001"/>
</dbReference>
<organism evidence="2 3">
    <name type="scientific">Giesbergeria anulus</name>
    <dbReference type="NCBI Taxonomy" id="180197"/>
    <lineage>
        <taxon>Bacteria</taxon>
        <taxon>Pseudomonadati</taxon>
        <taxon>Pseudomonadota</taxon>
        <taxon>Betaproteobacteria</taxon>
        <taxon>Burkholderiales</taxon>
        <taxon>Comamonadaceae</taxon>
        <taxon>Giesbergeria</taxon>
    </lineage>
</organism>
<accession>A0A1H9PAJ0</accession>
<dbReference type="EMBL" id="FOGD01000008">
    <property type="protein sequence ID" value="SER45216.1"/>
    <property type="molecule type" value="Genomic_DNA"/>
</dbReference>
<keyword evidence="3" id="KW-1185">Reference proteome</keyword>
<sequence length="234" mass="25253">MKKIVSCLFVAVAALTQPMMAHADLTFNASVISEYRYRGVSQTHWQPAVQAGADFSNGGLYLGAWASTIRWIKDSGGDAPLEFDFYGGYKGELSSGLGYDLGVLRYQYPSAGLSISPNSTEVYGGVSMGVFSAKYFRSTTNLFGFDNSRGSGYLDLSATLDLGDGMTLMPHIGRQIVRNNGTYSYTDYALTLTKDVHGVLLSATWLGTDSHAYTAPDGRNLGKGRLVVGTKINF</sequence>
<proteinExistence type="predicted"/>
<evidence type="ECO:0000313" key="3">
    <source>
        <dbReference type="Proteomes" id="UP000199766"/>
    </source>
</evidence>
<dbReference type="Pfam" id="PF09694">
    <property type="entry name" value="Gcw_chp"/>
    <property type="match status" value="1"/>
</dbReference>
<feature type="chain" id="PRO_5011474816" evidence="1">
    <location>
        <begin position="24"/>
        <end position="234"/>
    </location>
</feature>
<reference evidence="2 3" key="1">
    <citation type="submission" date="2016-10" db="EMBL/GenBank/DDBJ databases">
        <authorList>
            <person name="de Groot N.N."/>
        </authorList>
    </citation>
    <scope>NUCLEOTIDE SEQUENCE [LARGE SCALE GENOMIC DNA]</scope>
    <source>
        <strain evidence="2 3">ATCC 35958</strain>
    </source>
</reference>
<dbReference type="RefSeq" id="WP_091458027.1">
    <property type="nucleotide sequence ID" value="NZ_FOGD01000008.1"/>
</dbReference>
<dbReference type="STRING" id="180197.SAMN02982919_02422"/>
<protein>
    <submittedName>
        <fullName evidence="2">Uncharacterized protein</fullName>
    </submittedName>
</protein>